<evidence type="ECO:0000313" key="2">
    <source>
        <dbReference type="EMBL" id="JAA75218.1"/>
    </source>
</evidence>
<dbReference type="EMBL" id="ACPB03002150">
    <property type="status" value="NOT_ANNOTATED_CDS"/>
    <property type="molecule type" value="Genomic_DNA"/>
</dbReference>
<name>R4G7Q9_RHOPR</name>
<dbReference type="VEuPathDB" id="VectorBase:RPRC009555"/>
<sequence length="253" mass="28501">MFGPHCYFLFLTSAAVVTALSPQQISSYTEHCKRSSPKFNKCMKNALQLFVNDLNKDIIDGETLDPWVMPELPLIYDAGVSEKMSVTLLGVSLHGLSNLIVKNVRSNLKDKTKLRMEIDLYDNLMYFNGNYSAELSSNTEVPITAEGSFNITLVDLKGTLLLKGRTVKRNNVDYLQIDRASIKPDVGNLYIDVVGENDPYPELTALVMSLVNQYWRLVYYEALPLIEEGLDEIIRSYMDEAISNIPFDTIVPA</sequence>
<protein>
    <submittedName>
        <fullName evidence="2 3">Putative odorant binding protein</fullName>
    </submittedName>
</protein>
<dbReference type="FunCoup" id="R4G7Q9">
    <property type="interactions" value="53"/>
</dbReference>
<dbReference type="InParanoid" id="R4G7Q9"/>
<keyword evidence="4" id="KW-1185">Reference proteome</keyword>
<keyword evidence="1" id="KW-0732">Signal</keyword>
<dbReference type="InterPro" id="IPR010562">
    <property type="entry name" value="Haemolymph_juvenile_hormone-bd"/>
</dbReference>
<accession>R4G7Q9</accession>
<reference evidence="3" key="3">
    <citation type="submission" date="2015-05" db="UniProtKB">
        <authorList>
            <consortium name="EnsemblMetazoa"/>
        </authorList>
    </citation>
    <scope>IDENTIFICATION</scope>
</reference>
<feature type="signal peptide" evidence="1">
    <location>
        <begin position="1"/>
        <end position="19"/>
    </location>
</feature>
<dbReference type="Gene3D" id="3.15.10.30">
    <property type="entry name" value="Haemolymph juvenile hormone binding protein"/>
    <property type="match status" value="1"/>
</dbReference>
<evidence type="ECO:0000313" key="3">
    <source>
        <dbReference type="EnsemblMetazoa" id="RPRC009555-PA"/>
    </source>
</evidence>
<dbReference type="AlphaFoldDB" id="R4G7Q9"/>
<reference evidence="2" key="1">
    <citation type="submission" date="2013-04" db="EMBL/GenBank/DDBJ databases">
        <title>An insight into the transcriptome of the digestive tract of the blood sucking bug, Rhodnius prolixus.</title>
        <authorList>
            <person name="Ribeiro J.M.C."/>
            <person name="Genta F.A."/>
            <person name="Sorgine M.H.F."/>
            <person name="Paiva-Silva G.O."/>
            <person name="Majerowicz D."/>
            <person name="Medeiros M."/>
            <person name="Koerich L."/>
            <person name="Terra W.R."/>
            <person name="Ferreira C."/>
            <person name="Pimentel A.C."/>
            <person name="Bisch P.M."/>
            <person name="Diniz M.M.P."/>
            <person name="Nascimento R."/>
            <person name="Salmon D."/>
            <person name="Silber A.M."/>
            <person name="Alves M."/>
            <person name="Oliveira M.F."/>
            <person name="Gondim K.C."/>
            <person name="Silva Neto M.A.C."/>
            <person name="Atella G.C."/>
            <person name="Araujo H."/>
            <person name="Dias F.S."/>
            <person name="Polycarpo C.R."/>
            <person name="Fampa P."/>
            <person name="Melo A.C."/>
            <person name="Tanaka A.S."/>
            <person name="Balczun C."/>
            <person name="Oliveira J.H.M."/>
            <person name="Goncalves R."/>
            <person name="Lazoski C."/>
            <person name="Pereira M.A."/>
            <person name="Rivera-Pomar R."/>
            <person name="Diambra L."/>
            <person name="Schaub G.A."/>
            <person name="Garcia E.S."/>
            <person name="Azambuja P."/>
            <person name="Braz G.R.C."/>
            <person name="Oliveira P.L."/>
        </authorList>
    </citation>
    <scope>NUCLEOTIDE SEQUENCE</scope>
</reference>
<evidence type="ECO:0000313" key="4">
    <source>
        <dbReference type="Proteomes" id="UP000015103"/>
    </source>
</evidence>
<dbReference type="Pfam" id="PF06585">
    <property type="entry name" value="JHBP"/>
    <property type="match status" value="1"/>
</dbReference>
<dbReference type="InterPro" id="IPR038606">
    <property type="entry name" value="To_sf"/>
</dbReference>
<dbReference type="Proteomes" id="UP000015103">
    <property type="component" value="Unassembled WGS sequence"/>
</dbReference>
<dbReference type="GO" id="GO:0005615">
    <property type="term" value="C:extracellular space"/>
    <property type="evidence" value="ECO:0007669"/>
    <property type="project" value="TreeGrafter"/>
</dbReference>
<dbReference type="PANTHER" id="PTHR11008">
    <property type="entry name" value="PROTEIN TAKEOUT-LIKE PROTEIN"/>
    <property type="match status" value="1"/>
</dbReference>
<reference evidence="4" key="2">
    <citation type="submission" date="2015-04" db="EMBL/GenBank/DDBJ databases">
        <authorList>
            <person name="Wilson R.K."/>
            <person name="Warren W."/>
            <person name="Dotson E."/>
            <person name="Oliveira P.L."/>
        </authorList>
    </citation>
    <scope>NUCLEOTIDE SEQUENCE</scope>
</reference>
<dbReference type="OMA" id="LVNQYWR"/>
<dbReference type="HOGENOM" id="CLU_069908_2_0_1"/>
<feature type="chain" id="PRO_5014108829" evidence="1">
    <location>
        <begin position="20"/>
        <end position="253"/>
    </location>
</feature>
<proteinExistence type="evidence at transcript level"/>
<dbReference type="RefSeq" id="XP_073985222.1">
    <property type="nucleotide sequence ID" value="XM_074129121.1"/>
</dbReference>
<dbReference type="EnsemblMetazoa" id="RPRC009555-RA">
    <property type="protein sequence ID" value="RPRC009555-PA"/>
    <property type="gene ID" value="RPRC009555"/>
</dbReference>
<dbReference type="PANTHER" id="PTHR11008:SF18">
    <property type="entry name" value="BCDNA.GH05536-RELATED"/>
    <property type="match status" value="1"/>
</dbReference>
<dbReference type="SMART" id="SM00700">
    <property type="entry name" value="JHBP"/>
    <property type="match status" value="1"/>
</dbReference>
<organism evidence="2">
    <name type="scientific">Rhodnius prolixus</name>
    <name type="common">Triatomid bug</name>
    <dbReference type="NCBI Taxonomy" id="13249"/>
    <lineage>
        <taxon>Eukaryota</taxon>
        <taxon>Metazoa</taxon>
        <taxon>Ecdysozoa</taxon>
        <taxon>Arthropoda</taxon>
        <taxon>Hexapoda</taxon>
        <taxon>Insecta</taxon>
        <taxon>Pterygota</taxon>
        <taxon>Neoptera</taxon>
        <taxon>Paraneoptera</taxon>
        <taxon>Hemiptera</taxon>
        <taxon>Heteroptera</taxon>
        <taxon>Panheteroptera</taxon>
        <taxon>Cimicomorpha</taxon>
        <taxon>Reduviidae</taxon>
        <taxon>Triatominae</taxon>
        <taxon>Rhodnius</taxon>
    </lineage>
</organism>
<dbReference type="GeneID" id="141454656"/>
<evidence type="ECO:0000256" key="1">
    <source>
        <dbReference type="SAM" id="SignalP"/>
    </source>
</evidence>
<dbReference type="EMBL" id="GAHY01002292">
    <property type="protein sequence ID" value="JAA75218.1"/>
    <property type="molecule type" value="mRNA"/>
</dbReference>